<dbReference type="InterPro" id="IPR001940">
    <property type="entry name" value="Peptidase_S1C"/>
</dbReference>
<dbReference type="SUPFAM" id="SSF50494">
    <property type="entry name" value="Trypsin-like serine proteases"/>
    <property type="match status" value="1"/>
</dbReference>
<keyword evidence="2 5" id="KW-0645">Protease</keyword>
<dbReference type="Pfam" id="PF13365">
    <property type="entry name" value="Trypsin_2"/>
    <property type="match status" value="1"/>
</dbReference>
<accession>A0AAV8DIF1</accession>
<dbReference type="GO" id="GO:0004252">
    <property type="term" value="F:serine-type endopeptidase activity"/>
    <property type="evidence" value="ECO:0007669"/>
    <property type="project" value="InterPro"/>
</dbReference>
<evidence type="ECO:0000313" key="6">
    <source>
        <dbReference type="Proteomes" id="UP001140206"/>
    </source>
</evidence>
<sequence length="324" mass="34966">MVLLLPSPPPPSNSLLPRSSPHNLLQNPTKPSPLPIPKGPNEHRRALLLLASSSLLHLVLPTFDSLLPSSSIARAQEIYELEEDERRVVRIFQDTSPSVVFIKDLQIKPNTRSVSLDFSEDDPVDAKVEGTGSGFLWDKYGHIVTNYHVIAKLATDQAGLHRCKVYLQDSSGSSYPKEGKLIGFDPAFDLAVLKVDVEKNKLRPALIGSSRDLRVGQSCFAIGNPYGYQRTLTTGVVSGLGRQIPSPNGSSIQGAIQTDAAINSGNSGGPLVDSYGHVIGVNTATFTRKGTGISSGVNFAIPVDIVVRTIPYLIVYGTSVRNRF</sequence>
<feature type="compositionally biased region" description="Low complexity" evidence="4">
    <location>
        <begin position="13"/>
        <end position="25"/>
    </location>
</feature>
<evidence type="ECO:0000256" key="3">
    <source>
        <dbReference type="ARBA" id="ARBA00022801"/>
    </source>
</evidence>
<protein>
    <submittedName>
        <fullName evidence="5">Protease Do-like protein</fullName>
    </submittedName>
</protein>
<dbReference type="Proteomes" id="UP001140206">
    <property type="component" value="Chromosome 4"/>
</dbReference>
<dbReference type="InterPro" id="IPR043504">
    <property type="entry name" value="Peptidase_S1_PA_chymotrypsin"/>
</dbReference>
<evidence type="ECO:0000313" key="5">
    <source>
        <dbReference type="EMBL" id="KAJ4766861.1"/>
    </source>
</evidence>
<dbReference type="Gene3D" id="2.40.10.10">
    <property type="entry name" value="Trypsin-like serine proteases"/>
    <property type="match status" value="2"/>
</dbReference>
<evidence type="ECO:0000256" key="1">
    <source>
        <dbReference type="ARBA" id="ARBA00010541"/>
    </source>
</evidence>
<dbReference type="InterPro" id="IPR009003">
    <property type="entry name" value="Peptidase_S1_PA"/>
</dbReference>
<dbReference type="InterPro" id="IPR051201">
    <property type="entry name" value="Chloro_Bact_Ser_Proteases"/>
</dbReference>
<dbReference type="AlphaFoldDB" id="A0AAV8DIF1"/>
<gene>
    <name evidence="5" type="ORF">LUZ62_077236</name>
</gene>
<keyword evidence="6" id="KW-1185">Reference proteome</keyword>
<dbReference type="EMBL" id="JAMFTS010000004">
    <property type="protein sequence ID" value="KAJ4766861.1"/>
    <property type="molecule type" value="Genomic_DNA"/>
</dbReference>
<dbReference type="PRINTS" id="PR00834">
    <property type="entry name" value="PROTEASES2C"/>
</dbReference>
<feature type="region of interest" description="Disordered" evidence="4">
    <location>
        <begin position="1"/>
        <end position="39"/>
    </location>
</feature>
<feature type="compositionally biased region" description="Pro residues" evidence="4">
    <location>
        <begin position="1"/>
        <end position="12"/>
    </location>
</feature>
<proteinExistence type="inferred from homology"/>
<organism evidence="5 6">
    <name type="scientific">Rhynchospora pubera</name>
    <dbReference type="NCBI Taxonomy" id="906938"/>
    <lineage>
        <taxon>Eukaryota</taxon>
        <taxon>Viridiplantae</taxon>
        <taxon>Streptophyta</taxon>
        <taxon>Embryophyta</taxon>
        <taxon>Tracheophyta</taxon>
        <taxon>Spermatophyta</taxon>
        <taxon>Magnoliopsida</taxon>
        <taxon>Liliopsida</taxon>
        <taxon>Poales</taxon>
        <taxon>Cyperaceae</taxon>
        <taxon>Cyperoideae</taxon>
        <taxon>Rhynchosporeae</taxon>
        <taxon>Rhynchospora</taxon>
    </lineage>
</organism>
<comment type="caution">
    <text evidence="5">The sequence shown here is derived from an EMBL/GenBank/DDBJ whole genome shotgun (WGS) entry which is preliminary data.</text>
</comment>
<dbReference type="GO" id="GO:0006508">
    <property type="term" value="P:proteolysis"/>
    <property type="evidence" value="ECO:0007669"/>
    <property type="project" value="UniProtKB-KW"/>
</dbReference>
<name>A0AAV8DIF1_9POAL</name>
<dbReference type="PANTHER" id="PTHR43343:SF6">
    <property type="entry name" value="PROTEASE DO-LIKE 5, CHLOROPLASTIC ISOFORM X1"/>
    <property type="match status" value="1"/>
</dbReference>
<evidence type="ECO:0000256" key="2">
    <source>
        <dbReference type="ARBA" id="ARBA00022670"/>
    </source>
</evidence>
<evidence type="ECO:0000256" key="4">
    <source>
        <dbReference type="SAM" id="MobiDB-lite"/>
    </source>
</evidence>
<dbReference type="PANTHER" id="PTHR43343">
    <property type="entry name" value="PEPTIDASE S12"/>
    <property type="match status" value="1"/>
</dbReference>
<keyword evidence="3" id="KW-0378">Hydrolase</keyword>
<reference evidence="5" key="1">
    <citation type="submission" date="2022-08" db="EMBL/GenBank/DDBJ databases">
        <authorList>
            <person name="Marques A."/>
        </authorList>
    </citation>
    <scope>NUCLEOTIDE SEQUENCE</scope>
    <source>
        <strain evidence="5">RhyPub2mFocal</strain>
        <tissue evidence="5">Leaves</tissue>
    </source>
</reference>
<comment type="similarity">
    <text evidence="1">Belongs to the peptidase S1C family.</text>
</comment>